<protein>
    <submittedName>
        <fullName evidence="1">DUF393 domain-containing protein</fullName>
    </submittedName>
</protein>
<evidence type="ECO:0000313" key="1">
    <source>
        <dbReference type="EMBL" id="MQX51998.1"/>
    </source>
</evidence>
<dbReference type="Pfam" id="PF04134">
    <property type="entry name" value="DCC1-like"/>
    <property type="match status" value="1"/>
</dbReference>
<keyword evidence="2" id="KW-1185">Reference proteome</keyword>
<dbReference type="InterPro" id="IPR007263">
    <property type="entry name" value="DCC1-like"/>
</dbReference>
<dbReference type="EMBL" id="WIRE01000001">
    <property type="protein sequence ID" value="MQX51998.1"/>
    <property type="molecule type" value="Genomic_DNA"/>
</dbReference>
<dbReference type="GO" id="GO:0015035">
    <property type="term" value="F:protein-disulfide reductase activity"/>
    <property type="evidence" value="ECO:0007669"/>
    <property type="project" value="InterPro"/>
</dbReference>
<name>A0A6N7LPB0_9GAMM</name>
<comment type="caution">
    <text evidence="1">The sequence shown here is derived from an EMBL/GenBank/DDBJ whole genome shotgun (WGS) entry which is preliminary data.</text>
</comment>
<dbReference type="RefSeq" id="WP_153498752.1">
    <property type="nucleotide sequence ID" value="NZ_WIRE01000001.1"/>
</dbReference>
<reference evidence="1 2" key="1">
    <citation type="submission" date="2019-10" db="EMBL/GenBank/DDBJ databases">
        <title>Alcanivorax sp.PA15-N-34 draft genome sequence.</title>
        <authorList>
            <person name="Liao X."/>
            <person name="Shao Z."/>
        </authorList>
    </citation>
    <scope>NUCLEOTIDE SEQUENCE [LARGE SCALE GENOMIC DNA]</scope>
    <source>
        <strain evidence="1 2">PA15-N-34</strain>
    </source>
</reference>
<organism evidence="1 2">
    <name type="scientific">Alcanivorax sediminis</name>
    <dbReference type="NCBI Taxonomy" id="2663008"/>
    <lineage>
        <taxon>Bacteria</taxon>
        <taxon>Pseudomonadati</taxon>
        <taxon>Pseudomonadota</taxon>
        <taxon>Gammaproteobacteria</taxon>
        <taxon>Oceanospirillales</taxon>
        <taxon>Alcanivoracaceae</taxon>
        <taxon>Alcanivorax</taxon>
    </lineage>
</organism>
<dbReference type="Proteomes" id="UP000469421">
    <property type="component" value="Unassembled WGS sequence"/>
</dbReference>
<dbReference type="AlphaFoldDB" id="A0A6N7LPB0"/>
<evidence type="ECO:0000313" key="2">
    <source>
        <dbReference type="Proteomes" id="UP000469421"/>
    </source>
</evidence>
<sequence>MSDAQANTTPTLDTARTYLVYDGDCPACRHYVRFVRFRDAVGVVELINAREANEWVAHLRLQGMPLDDGMVLVYAGRYFHGADAIHQMALLANRSGWFNRATACLFQSRRLTGFLYPILKTLRNALLWTLRRSKIDS</sequence>
<accession>A0A6N7LPB0</accession>
<proteinExistence type="predicted"/>
<gene>
    <name evidence="1" type="ORF">GFN93_01980</name>
</gene>